<dbReference type="InterPro" id="IPR020845">
    <property type="entry name" value="AMP-binding_CS"/>
</dbReference>
<dbReference type="InterPro" id="IPR025110">
    <property type="entry name" value="AMP-bd_C"/>
</dbReference>
<evidence type="ECO:0000313" key="7">
    <source>
        <dbReference type="EMBL" id="ASV67939.1"/>
    </source>
</evidence>
<dbReference type="Gene3D" id="3.40.50.12780">
    <property type="entry name" value="N-terminal domain of ligase-like"/>
    <property type="match status" value="2"/>
</dbReference>
<dbReference type="GO" id="GO:0005737">
    <property type="term" value="C:cytoplasm"/>
    <property type="evidence" value="ECO:0007669"/>
    <property type="project" value="TreeGrafter"/>
</dbReference>
<evidence type="ECO:0000256" key="4">
    <source>
        <dbReference type="ARBA" id="ARBA00022553"/>
    </source>
</evidence>
<dbReference type="InterPro" id="IPR036736">
    <property type="entry name" value="ACP-like_sf"/>
</dbReference>
<proteinExistence type="inferred from homology"/>
<evidence type="ECO:0000256" key="2">
    <source>
        <dbReference type="ARBA" id="ARBA00006432"/>
    </source>
</evidence>
<dbReference type="NCBIfam" id="TIGR01733">
    <property type="entry name" value="AA-adenyl-dom"/>
    <property type="match status" value="3"/>
</dbReference>
<feature type="domain" description="Carrier" evidence="6">
    <location>
        <begin position="524"/>
        <end position="599"/>
    </location>
</feature>
<dbReference type="InterPro" id="IPR020806">
    <property type="entry name" value="PKS_PP-bd"/>
</dbReference>
<dbReference type="Gene3D" id="3.30.559.30">
    <property type="entry name" value="Nonribosomal peptide synthetase, condensation domain"/>
    <property type="match status" value="2"/>
</dbReference>
<dbReference type="InterPro" id="IPR000873">
    <property type="entry name" value="AMP-dep_synth/lig_dom"/>
</dbReference>
<protein>
    <recommendedName>
        <fullName evidence="6">Carrier domain-containing protein</fullName>
    </recommendedName>
</protein>
<dbReference type="CDD" id="cd05930">
    <property type="entry name" value="A_NRPS"/>
    <property type="match status" value="3"/>
</dbReference>
<feature type="domain" description="Carrier" evidence="6">
    <location>
        <begin position="2613"/>
        <end position="2688"/>
    </location>
</feature>
<dbReference type="Gene3D" id="3.30.559.10">
    <property type="entry name" value="Chloramphenicol acetyltransferase-like domain"/>
    <property type="match status" value="2"/>
</dbReference>
<dbReference type="GO" id="GO:0043041">
    <property type="term" value="P:amino acid activation for nonribosomal peptide biosynthetic process"/>
    <property type="evidence" value="ECO:0007669"/>
    <property type="project" value="TreeGrafter"/>
</dbReference>
<dbReference type="GO" id="GO:0044550">
    <property type="term" value="P:secondary metabolite biosynthetic process"/>
    <property type="evidence" value="ECO:0007669"/>
    <property type="project" value="TreeGrafter"/>
</dbReference>
<comment type="similarity">
    <text evidence="2">Belongs to the ATP-dependent AMP-binding enzyme family.</text>
</comment>
<dbReference type="OrthoDB" id="9765680at2"/>
<feature type="domain" description="Carrier" evidence="6">
    <location>
        <begin position="1578"/>
        <end position="1653"/>
    </location>
</feature>
<accession>A0A248TIH6</accession>
<dbReference type="PROSITE" id="PS50075">
    <property type="entry name" value="CARRIER"/>
    <property type="match status" value="3"/>
</dbReference>
<dbReference type="PANTHER" id="PTHR45527">
    <property type="entry name" value="NONRIBOSOMAL PEPTIDE SYNTHETASE"/>
    <property type="match status" value="1"/>
</dbReference>
<dbReference type="Pfam" id="PF00668">
    <property type="entry name" value="Condensation"/>
    <property type="match status" value="2"/>
</dbReference>
<dbReference type="Pfam" id="PF00550">
    <property type="entry name" value="PP-binding"/>
    <property type="match status" value="3"/>
</dbReference>
<dbReference type="SUPFAM" id="SSF52777">
    <property type="entry name" value="CoA-dependent acyltransferases"/>
    <property type="match status" value="4"/>
</dbReference>
<dbReference type="FunFam" id="3.40.50.980:FF:000001">
    <property type="entry name" value="Non-ribosomal peptide synthetase"/>
    <property type="match status" value="2"/>
</dbReference>
<dbReference type="InterPro" id="IPR010071">
    <property type="entry name" value="AA_adenyl_dom"/>
</dbReference>
<keyword evidence="3" id="KW-0596">Phosphopantetheine</keyword>
<dbReference type="GO" id="GO:0008610">
    <property type="term" value="P:lipid biosynthetic process"/>
    <property type="evidence" value="ECO:0007669"/>
    <property type="project" value="UniProtKB-ARBA"/>
</dbReference>
<keyword evidence="4" id="KW-0597">Phosphoprotein</keyword>
<dbReference type="FunFam" id="1.10.1200.10:FF:000005">
    <property type="entry name" value="Nonribosomal peptide synthetase 1"/>
    <property type="match status" value="1"/>
</dbReference>
<dbReference type="GO" id="GO:0031177">
    <property type="term" value="F:phosphopantetheine binding"/>
    <property type="evidence" value="ECO:0007669"/>
    <property type="project" value="InterPro"/>
</dbReference>
<dbReference type="Gene3D" id="3.30.300.30">
    <property type="match status" value="3"/>
</dbReference>
<dbReference type="InterPro" id="IPR006162">
    <property type="entry name" value="Ppantetheine_attach_site"/>
</dbReference>
<comment type="cofactor">
    <cofactor evidence="1">
        <name>pantetheine 4'-phosphate</name>
        <dbReference type="ChEBI" id="CHEBI:47942"/>
    </cofactor>
</comment>
<dbReference type="FunFam" id="3.40.50.12780:FF:000012">
    <property type="entry name" value="Non-ribosomal peptide synthetase"/>
    <property type="match status" value="2"/>
</dbReference>
<dbReference type="CDD" id="cd19531">
    <property type="entry name" value="LCL_NRPS-like"/>
    <property type="match status" value="2"/>
</dbReference>
<dbReference type="Gene3D" id="1.10.1200.10">
    <property type="entry name" value="ACP-like"/>
    <property type="match status" value="3"/>
</dbReference>
<dbReference type="SMART" id="SM00823">
    <property type="entry name" value="PKS_PP"/>
    <property type="match status" value="3"/>
</dbReference>
<dbReference type="InterPro" id="IPR009081">
    <property type="entry name" value="PP-bd_ACP"/>
</dbReference>
<evidence type="ECO:0000256" key="3">
    <source>
        <dbReference type="ARBA" id="ARBA00022450"/>
    </source>
</evidence>
<dbReference type="InterPro" id="IPR023213">
    <property type="entry name" value="CAT-like_dom_sf"/>
</dbReference>
<dbReference type="Pfam" id="PF13193">
    <property type="entry name" value="AMP-binding_C"/>
    <property type="match status" value="1"/>
</dbReference>
<dbReference type="Gene3D" id="3.40.50.980">
    <property type="match status" value="2"/>
</dbReference>
<dbReference type="Proteomes" id="UP000215137">
    <property type="component" value="Chromosome"/>
</dbReference>
<dbReference type="GO" id="GO:0017000">
    <property type="term" value="P:antibiotic biosynthetic process"/>
    <property type="evidence" value="ECO:0007669"/>
    <property type="project" value="UniProtKB-KW"/>
</dbReference>
<name>A0A248TIH6_9BACI</name>
<dbReference type="FunFam" id="3.30.300.30:FF:000015">
    <property type="entry name" value="Nonribosomal peptide synthase SidD"/>
    <property type="match status" value="1"/>
</dbReference>
<keyword evidence="8" id="KW-1185">Reference proteome</keyword>
<dbReference type="FunFam" id="3.40.50.980:FF:000002">
    <property type="entry name" value="Enterobactin synthetase component F"/>
    <property type="match status" value="1"/>
</dbReference>
<dbReference type="PANTHER" id="PTHR45527:SF1">
    <property type="entry name" value="FATTY ACID SYNTHASE"/>
    <property type="match status" value="1"/>
</dbReference>
<reference evidence="7 8" key="1">
    <citation type="submission" date="2017-08" db="EMBL/GenBank/DDBJ databases">
        <title>Complete Genome Sequence of Bacillus kochii Oregon-R-modENCODE STRAIN BDGP4, isolated from Drosophila melanogaster gut.</title>
        <authorList>
            <person name="Wan K.H."/>
            <person name="Yu C."/>
            <person name="Park S."/>
            <person name="Hammonds A.S."/>
            <person name="Booth B.W."/>
            <person name="Celniker S.E."/>
        </authorList>
    </citation>
    <scope>NUCLEOTIDE SEQUENCE [LARGE SCALE GENOMIC DNA]</scope>
    <source>
        <strain evidence="7 8">BDGP4</strain>
    </source>
</reference>
<dbReference type="NCBIfam" id="NF003417">
    <property type="entry name" value="PRK04813.1"/>
    <property type="match status" value="3"/>
</dbReference>
<evidence type="ECO:0000259" key="6">
    <source>
        <dbReference type="PROSITE" id="PS50075"/>
    </source>
</evidence>
<evidence type="ECO:0000256" key="1">
    <source>
        <dbReference type="ARBA" id="ARBA00001957"/>
    </source>
</evidence>
<dbReference type="RefSeq" id="WP_095371508.1">
    <property type="nucleotide sequence ID" value="NZ_CP022983.1"/>
</dbReference>
<gene>
    <name evidence="7" type="ORF">CKF48_11845</name>
</gene>
<dbReference type="PROSITE" id="PS00012">
    <property type="entry name" value="PHOSPHOPANTETHEINE"/>
    <property type="match status" value="1"/>
</dbReference>
<evidence type="ECO:0000256" key="5">
    <source>
        <dbReference type="ARBA" id="ARBA00023194"/>
    </source>
</evidence>
<organism evidence="7 8">
    <name type="scientific">Cytobacillus kochii</name>
    <dbReference type="NCBI Taxonomy" id="859143"/>
    <lineage>
        <taxon>Bacteria</taxon>
        <taxon>Bacillati</taxon>
        <taxon>Bacillota</taxon>
        <taxon>Bacilli</taxon>
        <taxon>Bacillales</taxon>
        <taxon>Bacillaceae</taxon>
        <taxon>Cytobacillus</taxon>
    </lineage>
</organism>
<dbReference type="SUPFAM" id="SSF56801">
    <property type="entry name" value="Acetyl-CoA synthetase-like"/>
    <property type="match status" value="3"/>
</dbReference>
<keyword evidence="5" id="KW-0045">Antibiotic biosynthesis</keyword>
<dbReference type="InterPro" id="IPR045851">
    <property type="entry name" value="AMP-bd_C_sf"/>
</dbReference>
<dbReference type="KEGG" id="bko:CKF48_11845"/>
<dbReference type="Gene3D" id="2.30.38.10">
    <property type="entry name" value="Luciferase, Domain 3"/>
    <property type="match status" value="1"/>
</dbReference>
<dbReference type="InterPro" id="IPR042099">
    <property type="entry name" value="ANL_N_sf"/>
</dbReference>
<evidence type="ECO:0000313" key="8">
    <source>
        <dbReference type="Proteomes" id="UP000215137"/>
    </source>
</evidence>
<dbReference type="InterPro" id="IPR001242">
    <property type="entry name" value="Condensation_dom"/>
</dbReference>
<dbReference type="SUPFAM" id="SSF47336">
    <property type="entry name" value="ACP-like"/>
    <property type="match status" value="3"/>
</dbReference>
<dbReference type="EMBL" id="CP022983">
    <property type="protein sequence ID" value="ASV67939.1"/>
    <property type="molecule type" value="Genomic_DNA"/>
</dbReference>
<dbReference type="GO" id="GO:0003824">
    <property type="term" value="F:catalytic activity"/>
    <property type="evidence" value="ECO:0007669"/>
    <property type="project" value="InterPro"/>
</dbReference>
<sequence length="2714" mass="309893">MDITKMGSSSAEINFPNSEKSIHELIEMQAIQTPNLPAIIFENKAMSYADLNQKANQLANYLLSEGLQPEEPVLVCLDRSFNMVITLLGILKAGGAYVPLDSDYPSDRLSYMVEDIHSPFLITSKEKENLFIAMNQLINKKILVDEEKWKVHSGESPLVQGDNNRLMYIIYTSGSTGEPKGVANTHQALNNRLQWMQNEHVLGTADRVLQKTPYSFDVSVWEIFLPLMTGAAIVLAKPGGHKDPTYLLNLIKEQNVTTIHFVPSMLSVFLEVIPAKQITSLKRVICSGEALTKKIELDFFSKYENTNLYNYYGPTEAAIDVSFWKCTGDESERVVPIGYPISNTQLYILNENLAPVVPGESGELYIGGIGLARGYYNREELTRHSFIHHPNKERGRLYKTGDWCKERSDGAIEYIGRKDFQVKVRGFRVELGEIEASLEKRKEIKKCIATPWDQSGEMSIVAYVQFSKGFVLEESELRDYLNTKLPEHMIPSIFIEVESIPLSLNGKVDRKKLPTPYRSNIESVPTNVTEQKVAGIWKQLLYLEAVDMDTPFIKLGGNSLFVARLVGRINGTFNLFLTIKDVFEAKTIRQLSILINEKYQDGKNEELVCKEVQKGEASCLSDAQKRLWFLNKLDGDSPLYNLPHYIEINGFLDTAGLKASLHQTCIENDIFSYRFGDKDGEPYQYKEVIEGITVSEVDLSDYPLELAREQAVNFMKIDAKIPFYIQKERVFRFKLYKLAENTHIFYFNFHHIISDGWSDHVFIQALFRHYQSYIQEKELKEKTKVTYQDYISMQSAHWNQPYMDEQLAFWKKELEKEQPIVNLSAGKQKQSNSMQGEEITFSLPEGIIKELKNYCKHKDVTVYTVFLAIYIIFLHRLSGEHDISVGSPVAGRKQANFEDIIGLFVNTVVIRNEIDNDHSFEQFLKQIKNKAMNVFSNDDVPFEKVVEEVRPNRKLFGSPFFQYMFAFEEMPNTDVTVEDLNLSPIKSVFNGLSKFDLTLFIKKEGAEYLGKWEYRSDLFSEKIMKQYNNIFLQILQSVMENTQIKIKDISIIKEESKRELIVDLNNTKVDFPNCCLHELFEEQVKRTPSATAAIFENEILTYEELDKRANQLAHVLIERGVQPDQPVGLRMDRSLGLVVAMLGILKAGGAYLPIDKEAPVQRVYSLLKSAKSIVCITDEKGLATKNTTFIEYELIDSFSTYKSEKPTVKISPDHLVSVYYTSGSTGAPKGVSSTHRGWVNRMCWMQNKHKLQENEVALQKTTLTFDDSAVEFFWPLMIGGAVAFIPAGAHREPTSIIEYAIRYKVALLQFVPSMLKMVIEEITPLQKEKLSNLRVVVSSGEALKASLVKKFYEKMPGKLFNTWGATEVSIDSTCYDCTPDDEFETDIVSVGRPIDNNRVYVLDHQLNPLPYGVPGDLYIAGIGLARDYLYDPKKTNESFVADPFFEGEKMYRTGDRGYLNEHGEIMFLGRDDNQIKIRGMRVELGEIESSIAALDFIKEAIVTANGQQLSCYYILNVGEDKQAVDIREHLTEHLPSYMIPAYYMKLESFPLNANGKVDRKVLPQPNAEHLMINQDYAIPESEIEKKVADIWSERLGIDSVGLNDHFFELGGHSLLGVQIISQINKAFQISLTVRSLFENPTVKQLSNLIQASTSISELSPIVKVADRQDWHPLTDAQQRIWFLEKLNTDNTSYNLPLILKSTGRFDINRLNDAINKLIIRHESLRTQFLEINGFPFQKVIPGYEQCVKVIEASEDTLQECINLEMKMKFNLEDPPLIRGSVLRCEERDIFVLILHHIICDGWSINVLKNELIQVYMGNEDCFAEEPIQYLDYTYWLSNKQSKIQHQLEYWKKIFNEDIPIIQLPMDHLENNTRYNHTIHKKIDLNKANEIRAFVRSNKVTPFMFFLSAFYVLLSRLSGQKEITLGTPIINRSNTELEKAVGLYLNTLPLKADINEHLSFTEFLMKTKAIVLGAFENQDIPFEQIVEAVQPERNIDRNPLFDILINYRKFEEQKTFSVHGEEIAELEVADITSKFLMTLYIEETADQFKFSIAYQNHLFSVERMEDFFEQYLSLLNTFIANKEQSILQPSLMTGKSKKILPNPEKPLYKKSYPSVTEQVEYWAKNTPEKIAVEEGNKFYSYTQLSNYSNKVSVGLRRCGIKPGDVIAIQGKRSYSMIGTIVGVLKAGATFLNIDNDLPAQRVTQMIEQSKAKAIILTDNLGIHQSVFSISTLATYHVDEFVNRLENSRSMKPINHDNAYIFFTSGTTGQPKGILGSHNSLSHFLNWQRNHFSVSNEDRSAQLTHTTFDVYLRDIFLPLTSGSTVCVPVEDEEEDIFHWLNEKKITLLHAVPSITMHWFRSGLKIKLPSLRHIFFAGEPLPDYLVEKWREVTCAQVNNFYGQTETTLAKSSCPIDSALQSNTVMPIGSPISDAQLLIVNKSGDQCGVGEMGEITIRTPYMSMGYINSRDKIFEQHKWSGSSDDVLYRTGDLGRYRPDGLIEILGRKDHQIKIRGVRVDKNEVAAAIVNETQITDCAVIDVNTDDDVHLIAFVVVNKEMFNPNELRIRLREVLTLSMIPNKFISIPEIPVTKNGKVDVSKLMAWSSQQEHITGSYSFQTKMEKDMKRIWNHLLPGKVIRPDDNFFELGGYSLLIVRMIAAVKDEIGKDLSLIDIFKYPTIRSLTAYLSLKSGQSGNKTVAVRKVERIKRTVTYSGKE</sequence>
<dbReference type="Pfam" id="PF00501">
    <property type="entry name" value="AMP-binding"/>
    <property type="match status" value="3"/>
</dbReference>
<dbReference type="PROSITE" id="PS00455">
    <property type="entry name" value="AMP_BINDING"/>
    <property type="match status" value="3"/>
</dbReference>